<sequence>MSAGTGPAAPAPRAAIGSRTPRRALGLLSTRLSTVTSYLSKDEAGGSGAAIGPFQPAPAGRGASGHLEGHTGPERSQARTRVSSASHKRCAHPHPPTHPLKPRRLRRCVRRAARQHPPHPLTKRRGVRGPSPRHGLGEAADSGSGAQSPGRGFFRRPYCGYRRSKMAMETEPQTSCAPDPETLPTSWRHTWLRPHRAPATCGMTGAPPRWDRHQLGVRQLHPPACRDPRPSGVARPQLYRLSR</sequence>
<gene>
    <name evidence="2" type="primary">LOC141422698</name>
</gene>
<proteinExistence type="predicted"/>
<keyword evidence="1" id="KW-1185">Reference proteome</keyword>
<name>A0AC58MFZ6_CASCN</name>
<evidence type="ECO:0000313" key="2">
    <source>
        <dbReference type="RefSeq" id="XP_073928330.1"/>
    </source>
</evidence>
<dbReference type="Proteomes" id="UP001732720">
    <property type="component" value="Chromosome 4"/>
</dbReference>
<accession>A0AC58MFZ6</accession>
<dbReference type="RefSeq" id="XP_073928330.1">
    <property type="nucleotide sequence ID" value="XM_074072229.1"/>
</dbReference>
<reference evidence="2" key="1">
    <citation type="submission" date="2025-08" db="UniProtKB">
        <authorList>
            <consortium name="RefSeq"/>
        </authorList>
    </citation>
    <scope>IDENTIFICATION</scope>
</reference>
<evidence type="ECO:0000313" key="1">
    <source>
        <dbReference type="Proteomes" id="UP001732720"/>
    </source>
</evidence>
<protein>
    <submittedName>
        <fullName evidence="2">Uncharacterized protein</fullName>
    </submittedName>
</protein>
<organism evidence="1 2">
    <name type="scientific">Castor canadensis</name>
    <name type="common">American beaver</name>
    <dbReference type="NCBI Taxonomy" id="51338"/>
    <lineage>
        <taxon>Eukaryota</taxon>
        <taxon>Metazoa</taxon>
        <taxon>Chordata</taxon>
        <taxon>Craniata</taxon>
        <taxon>Vertebrata</taxon>
        <taxon>Euteleostomi</taxon>
        <taxon>Mammalia</taxon>
        <taxon>Eutheria</taxon>
        <taxon>Euarchontoglires</taxon>
        <taxon>Glires</taxon>
        <taxon>Rodentia</taxon>
        <taxon>Castorimorpha</taxon>
        <taxon>Castoridae</taxon>
        <taxon>Castor</taxon>
    </lineage>
</organism>